<reference evidence="2 3" key="1">
    <citation type="submission" date="2014-06" db="EMBL/GenBank/DDBJ databases">
        <title>Genome characterization of distinct group I Clostridium botulinum lineages.</title>
        <authorList>
            <person name="Giordani F."/>
            <person name="Anselmo A."/>
            <person name="Fillo S."/>
            <person name="Palozzi A.M."/>
            <person name="Fortunato A."/>
            <person name="Gentile B."/>
            <person name="Ciammaruconi A."/>
            <person name="Anniballi F."/>
            <person name="De Medici D."/>
            <person name="Lista F."/>
        </authorList>
    </citation>
    <scope>NUCLEOTIDE SEQUENCE [LARGE SCALE GENOMIC DNA]</scope>
    <source>
        <strain evidence="2 3">B2 450</strain>
    </source>
</reference>
<accession>A0A0D1BST0</accession>
<organism evidence="2 3">
    <name type="scientific">Clostridium botulinum B2 450</name>
    <dbReference type="NCBI Taxonomy" id="1379739"/>
    <lineage>
        <taxon>Bacteria</taxon>
        <taxon>Bacillati</taxon>
        <taxon>Bacillota</taxon>
        <taxon>Clostridia</taxon>
        <taxon>Eubacteriales</taxon>
        <taxon>Clostridiaceae</taxon>
        <taxon>Clostridium</taxon>
    </lineage>
</organism>
<dbReference type="PATRIC" id="fig|1379739.3.peg.1773"/>
<dbReference type="AlphaFoldDB" id="A0A0D1BST0"/>
<dbReference type="EMBL" id="JXSU01000007">
    <property type="protein sequence ID" value="KIS23380.1"/>
    <property type="molecule type" value="Genomic_DNA"/>
</dbReference>
<comment type="caution">
    <text evidence="2">The sequence shown here is derived from an EMBL/GenBank/DDBJ whole genome shotgun (WGS) entry which is preliminary data.</text>
</comment>
<dbReference type="Proteomes" id="UP000032250">
    <property type="component" value="Unassembled WGS sequence"/>
</dbReference>
<dbReference type="RefSeq" id="WP_043031802.1">
    <property type="nucleotide sequence ID" value="NZ_JXSU01000007.1"/>
</dbReference>
<evidence type="ECO:0008006" key="4">
    <source>
        <dbReference type="Google" id="ProtNLM"/>
    </source>
</evidence>
<name>A0A0D1BST0_CLOBO</name>
<sequence>MKKYRNNIKLKNLKSKIISGVMWLETLLAIFMIASVLLSSKDLISFIIQIFTLDAIPSYDMFQKFLSHLLLLVIALELALMLVKHTPNSVVEVMLYAIARKMLVYGSSALEIFLGVLSLAGIFFIKKYLFSEQDKKLEEKESFVQELSVDIIEKTNIVSNKTAE</sequence>
<proteinExistence type="predicted"/>
<keyword evidence="1" id="KW-0472">Membrane</keyword>
<evidence type="ECO:0000256" key="1">
    <source>
        <dbReference type="SAM" id="Phobius"/>
    </source>
</evidence>
<dbReference type="HOGENOM" id="CLU_129179_0_0_9"/>
<keyword evidence="1" id="KW-0812">Transmembrane</keyword>
<evidence type="ECO:0000313" key="3">
    <source>
        <dbReference type="Proteomes" id="UP000032250"/>
    </source>
</evidence>
<gene>
    <name evidence="2" type="ORF">N495_07180</name>
</gene>
<dbReference type="OrthoDB" id="1696956at2"/>
<keyword evidence="1" id="KW-1133">Transmembrane helix</keyword>
<feature type="transmembrane region" description="Helical" evidence="1">
    <location>
        <begin position="103"/>
        <end position="125"/>
    </location>
</feature>
<feature type="transmembrane region" description="Helical" evidence="1">
    <location>
        <begin position="66"/>
        <end position="83"/>
    </location>
</feature>
<protein>
    <recommendedName>
        <fullName evidence="4">Transporter</fullName>
    </recommendedName>
</protein>
<feature type="transmembrane region" description="Helical" evidence="1">
    <location>
        <begin position="20"/>
        <end position="37"/>
    </location>
</feature>
<evidence type="ECO:0000313" key="2">
    <source>
        <dbReference type="EMBL" id="KIS23380.1"/>
    </source>
</evidence>